<dbReference type="OrthoDB" id="10252587at2759"/>
<sequence length="217" mass="24825">MYGRKASELVRELAASDPGKISSFNNELFAQAIEECDGHFLHLHPLIRKVEDNESKLNEATSSHDGSEVSEKEKGSLRASLKSDQFGALIHHLSLVRNKRCLMAYIYNRAEAIRSLAWVVDRVLPEEIQQKLITSEKEYFKKHISALQQYMLDVDLQLTVDTIPPKDPYIKVRVLDDIGQVALSDQIANLSKNAIMFLRRIDAEQYIRQGQMEELTR</sequence>
<proteinExistence type="inferred from homology"/>
<accession>S8EL58</accession>
<evidence type="ECO:0000313" key="8">
    <source>
        <dbReference type="Proteomes" id="UP000015453"/>
    </source>
</evidence>
<feature type="domain" description="DNA replication complex GINS protein PSF1 C-terminal" evidence="6">
    <location>
        <begin position="166"/>
        <end position="216"/>
    </location>
</feature>
<dbReference type="Pfam" id="PF05916">
    <property type="entry name" value="Sld5"/>
    <property type="match status" value="1"/>
</dbReference>
<evidence type="ECO:0000259" key="6">
    <source>
        <dbReference type="Pfam" id="PF24997"/>
    </source>
</evidence>
<dbReference type="SUPFAM" id="SSF158573">
    <property type="entry name" value="GINS helical bundle-like"/>
    <property type="match status" value="1"/>
</dbReference>
<dbReference type="InterPro" id="IPR021151">
    <property type="entry name" value="GINS_A"/>
</dbReference>
<organism evidence="7 8">
    <name type="scientific">Genlisea aurea</name>
    <dbReference type="NCBI Taxonomy" id="192259"/>
    <lineage>
        <taxon>Eukaryota</taxon>
        <taxon>Viridiplantae</taxon>
        <taxon>Streptophyta</taxon>
        <taxon>Embryophyta</taxon>
        <taxon>Tracheophyta</taxon>
        <taxon>Spermatophyta</taxon>
        <taxon>Magnoliopsida</taxon>
        <taxon>eudicotyledons</taxon>
        <taxon>Gunneridae</taxon>
        <taxon>Pentapetalae</taxon>
        <taxon>asterids</taxon>
        <taxon>lamiids</taxon>
        <taxon>Lamiales</taxon>
        <taxon>Lentibulariaceae</taxon>
        <taxon>Genlisea</taxon>
    </lineage>
</organism>
<name>S8EL58_9LAMI</name>
<feature type="domain" description="GINS subunit" evidence="5">
    <location>
        <begin position="71"/>
        <end position="153"/>
    </location>
</feature>
<keyword evidence="8" id="KW-1185">Reference proteome</keyword>
<evidence type="ECO:0000256" key="1">
    <source>
        <dbReference type="ARBA" id="ARBA00004123"/>
    </source>
</evidence>
<keyword evidence="4" id="KW-0539">Nucleus</keyword>
<dbReference type="InterPro" id="IPR036224">
    <property type="entry name" value="GINS_bundle-like_dom_sf"/>
</dbReference>
<keyword evidence="3" id="KW-0235">DNA replication</keyword>
<dbReference type="InterPro" id="IPR005339">
    <property type="entry name" value="GINS_Psf1"/>
</dbReference>
<dbReference type="CDD" id="cd21696">
    <property type="entry name" value="GINS_B_Psf1"/>
    <property type="match status" value="1"/>
</dbReference>
<evidence type="ECO:0000256" key="3">
    <source>
        <dbReference type="ARBA" id="ARBA00022705"/>
    </source>
</evidence>
<dbReference type="EMBL" id="AUSU01000466">
    <property type="protein sequence ID" value="EPS73327.1"/>
    <property type="molecule type" value="Genomic_DNA"/>
</dbReference>
<evidence type="ECO:0000256" key="4">
    <source>
        <dbReference type="ARBA" id="ARBA00023242"/>
    </source>
</evidence>
<dbReference type="InterPro" id="IPR056783">
    <property type="entry name" value="PSF1_C"/>
</dbReference>
<comment type="subcellular location">
    <subcellularLocation>
        <location evidence="1">Nucleus</location>
    </subcellularLocation>
</comment>
<dbReference type="PANTHER" id="PTHR12914:SF2">
    <property type="entry name" value="DNA REPLICATION COMPLEX GINS PROTEIN PSF1"/>
    <property type="match status" value="1"/>
</dbReference>
<reference evidence="7 8" key="1">
    <citation type="journal article" date="2013" name="BMC Genomics">
        <title>The miniature genome of a carnivorous plant Genlisea aurea contains a low number of genes and short non-coding sequences.</title>
        <authorList>
            <person name="Leushkin E.V."/>
            <person name="Sutormin R.A."/>
            <person name="Nabieva E.R."/>
            <person name="Penin A.A."/>
            <person name="Kondrashov A.S."/>
            <person name="Logacheva M.D."/>
        </authorList>
    </citation>
    <scope>NUCLEOTIDE SEQUENCE [LARGE SCALE GENOMIC DNA]</scope>
</reference>
<protein>
    <submittedName>
        <fullName evidence="7">Uncharacterized protein</fullName>
    </submittedName>
</protein>
<dbReference type="PANTHER" id="PTHR12914">
    <property type="entry name" value="PARTNER OF SLD5"/>
    <property type="match status" value="1"/>
</dbReference>
<evidence type="ECO:0000259" key="5">
    <source>
        <dbReference type="Pfam" id="PF05916"/>
    </source>
</evidence>
<comment type="caution">
    <text evidence="7">The sequence shown here is derived from an EMBL/GenBank/DDBJ whole genome shotgun (WGS) entry which is preliminary data.</text>
</comment>
<evidence type="ECO:0000256" key="2">
    <source>
        <dbReference type="ARBA" id="ARBA00006677"/>
    </source>
</evidence>
<evidence type="ECO:0000313" key="7">
    <source>
        <dbReference type="EMBL" id="EPS73327.1"/>
    </source>
</evidence>
<dbReference type="GO" id="GO:1902983">
    <property type="term" value="P:DNA strand elongation involved in mitotic DNA replication"/>
    <property type="evidence" value="ECO:0007669"/>
    <property type="project" value="TreeGrafter"/>
</dbReference>
<gene>
    <name evidence="7" type="ORF">M569_01429</name>
</gene>
<dbReference type="Pfam" id="PF24997">
    <property type="entry name" value="PSF1_C"/>
    <property type="match status" value="1"/>
</dbReference>
<dbReference type="Gene3D" id="1.20.58.1030">
    <property type="match status" value="1"/>
</dbReference>
<dbReference type="CDD" id="cd11710">
    <property type="entry name" value="GINS_A_psf1"/>
    <property type="match status" value="1"/>
</dbReference>
<comment type="similarity">
    <text evidence="2">Belongs to the GINS1/PSF1 family.</text>
</comment>
<dbReference type="AlphaFoldDB" id="S8EL58"/>
<dbReference type="GO" id="GO:0000811">
    <property type="term" value="C:GINS complex"/>
    <property type="evidence" value="ECO:0007669"/>
    <property type="project" value="InterPro"/>
</dbReference>
<dbReference type="Proteomes" id="UP000015453">
    <property type="component" value="Unassembled WGS sequence"/>
</dbReference>